<dbReference type="Proteomes" id="UP001054889">
    <property type="component" value="Unassembled WGS sequence"/>
</dbReference>
<dbReference type="FunFam" id="3.90.550.10:FF:000127">
    <property type="entry name" value="Probable glycosyltransferase 7"/>
    <property type="match status" value="1"/>
</dbReference>
<keyword evidence="3" id="KW-0328">Glycosyltransferase</keyword>
<evidence type="ECO:0000256" key="2">
    <source>
        <dbReference type="ARBA" id="ARBA00005664"/>
    </source>
</evidence>
<accession>A0AAV5ESJ9</accession>
<evidence type="ECO:0000256" key="7">
    <source>
        <dbReference type="ARBA" id="ARBA00022989"/>
    </source>
</evidence>
<evidence type="ECO:0000256" key="10">
    <source>
        <dbReference type="ARBA" id="ARBA00023180"/>
    </source>
</evidence>
<dbReference type="GO" id="GO:0005802">
    <property type="term" value="C:trans-Golgi network"/>
    <property type="evidence" value="ECO:0007669"/>
    <property type="project" value="TreeGrafter"/>
</dbReference>
<dbReference type="Gene3D" id="3.90.550.10">
    <property type="entry name" value="Spore Coat Polysaccharide Biosynthesis Protein SpsA, Chain A"/>
    <property type="match status" value="1"/>
</dbReference>
<keyword evidence="5" id="KW-0812">Transmembrane</keyword>
<dbReference type="InterPro" id="IPR029044">
    <property type="entry name" value="Nucleotide-diphossugar_trans"/>
</dbReference>
<dbReference type="GO" id="GO:0008378">
    <property type="term" value="F:galactosyltransferase activity"/>
    <property type="evidence" value="ECO:0007669"/>
    <property type="project" value="TreeGrafter"/>
</dbReference>
<comment type="caution">
    <text evidence="12">The sequence shown here is derived from an EMBL/GenBank/DDBJ whole genome shotgun (WGS) entry which is preliminary data.</text>
</comment>
<keyword evidence="7" id="KW-1133">Transmembrane helix</keyword>
<evidence type="ECO:0000256" key="11">
    <source>
        <dbReference type="ARBA" id="ARBA00059144"/>
    </source>
</evidence>
<keyword evidence="6" id="KW-0735">Signal-anchor</keyword>
<dbReference type="EMBL" id="BQKI01000078">
    <property type="protein sequence ID" value="GJN25418.1"/>
    <property type="molecule type" value="Genomic_DNA"/>
</dbReference>
<dbReference type="PANTHER" id="PTHR31311">
    <property type="entry name" value="XYLOGLUCAN 6-XYLOSYLTRANSFERASE 5-RELATED-RELATED"/>
    <property type="match status" value="1"/>
</dbReference>
<organism evidence="12 13">
    <name type="scientific">Eleusine coracana subsp. coracana</name>
    <dbReference type="NCBI Taxonomy" id="191504"/>
    <lineage>
        <taxon>Eukaryota</taxon>
        <taxon>Viridiplantae</taxon>
        <taxon>Streptophyta</taxon>
        <taxon>Embryophyta</taxon>
        <taxon>Tracheophyta</taxon>
        <taxon>Spermatophyta</taxon>
        <taxon>Magnoliopsida</taxon>
        <taxon>Liliopsida</taxon>
        <taxon>Poales</taxon>
        <taxon>Poaceae</taxon>
        <taxon>PACMAD clade</taxon>
        <taxon>Chloridoideae</taxon>
        <taxon>Cynodonteae</taxon>
        <taxon>Eleusininae</taxon>
        <taxon>Eleusine</taxon>
    </lineage>
</organism>
<evidence type="ECO:0000256" key="4">
    <source>
        <dbReference type="ARBA" id="ARBA00022679"/>
    </source>
</evidence>
<evidence type="ECO:0000256" key="5">
    <source>
        <dbReference type="ARBA" id="ARBA00022692"/>
    </source>
</evidence>
<dbReference type="PANTHER" id="PTHR31311:SF45">
    <property type="entry name" value="GLYCOSYLTRANSFERASE 6-RELATED"/>
    <property type="match status" value="1"/>
</dbReference>
<keyword evidence="4" id="KW-0808">Transferase</keyword>
<evidence type="ECO:0000256" key="6">
    <source>
        <dbReference type="ARBA" id="ARBA00022968"/>
    </source>
</evidence>
<evidence type="ECO:0000256" key="8">
    <source>
        <dbReference type="ARBA" id="ARBA00023034"/>
    </source>
</evidence>
<evidence type="ECO:0008006" key="14">
    <source>
        <dbReference type="Google" id="ProtNLM"/>
    </source>
</evidence>
<keyword evidence="9" id="KW-0472">Membrane</keyword>
<keyword evidence="13" id="KW-1185">Reference proteome</keyword>
<dbReference type="AlphaFoldDB" id="A0AAV5ESJ9"/>
<protein>
    <recommendedName>
        <fullName evidence="14">Glycosyltransferase 6</fullName>
    </recommendedName>
</protein>
<evidence type="ECO:0000256" key="3">
    <source>
        <dbReference type="ARBA" id="ARBA00022676"/>
    </source>
</evidence>
<proteinExistence type="inferred from homology"/>
<dbReference type="InterPro" id="IPR008630">
    <property type="entry name" value="Glyco_trans_34"/>
</dbReference>
<evidence type="ECO:0000256" key="9">
    <source>
        <dbReference type="ARBA" id="ARBA00023136"/>
    </source>
</evidence>
<reference evidence="12" key="2">
    <citation type="submission" date="2021-12" db="EMBL/GenBank/DDBJ databases">
        <title>Resequencing data analysis of finger millet.</title>
        <authorList>
            <person name="Hatakeyama M."/>
            <person name="Aluri S."/>
            <person name="Balachadran M.T."/>
            <person name="Sivarajan S.R."/>
            <person name="Poveda L."/>
            <person name="Shimizu-Inatsugi R."/>
            <person name="Schlapbach R."/>
            <person name="Sreeman S.M."/>
            <person name="Shimizu K.K."/>
        </authorList>
    </citation>
    <scope>NUCLEOTIDE SEQUENCE</scope>
</reference>
<comment type="similarity">
    <text evidence="2">Belongs to the glycosyltransferase 34 family.</text>
</comment>
<comment type="subcellular location">
    <subcellularLocation>
        <location evidence="1">Golgi apparatus membrane</location>
        <topology evidence="1">Single-pass type II membrane protein</topology>
    </subcellularLocation>
</comment>
<keyword evidence="8" id="KW-0333">Golgi apparatus</keyword>
<evidence type="ECO:0000313" key="13">
    <source>
        <dbReference type="Proteomes" id="UP001054889"/>
    </source>
</evidence>
<evidence type="ECO:0000256" key="1">
    <source>
        <dbReference type="ARBA" id="ARBA00004323"/>
    </source>
</evidence>
<dbReference type="Pfam" id="PF05637">
    <property type="entry name" value="Glyco_transf_34"/>
    <property type="match status" value="1"/>
</dbReference>
<evidence type="ECO:0000313" key="12">
    <source>
        <dbReference type="EMBL" id="GJN25418.1"/>
    </source>
</evidence>
<gene>
    <name evidence="12" type="primary">gb13242</name>
    <name evidence="12" type="ORF">PR202_gb13242</name>
</gene>
<dbReference type="GO" id="GO:0005768">
    <property type="term" value="C:endosome"/>
    <property type="evidence" value="ECO:0007669"/>
    <property type="project" value="TreeGrafter"/>
</dbReference>
<dbReference type="GO" id="GO:0000139">
    <property type="term" value="C:Golgi membrane"/>
    <property type="evidence" value="ECO:0007669"/>
    <property type="project" value="UniProtKB-SubCell"/>
</dbReference>
<reference evidence="12" key="1">
    <citation type="journal article" date="2018" name="DNA Res.">
        <title>Multiple hybrid de novo genome assembly of finger millet, an orphan allotetraploid crop.</title>
        <authorList>
            <person name="Hatakeyama M."/>
            <person name="Aluri S."/>
            <person name="Balachadran M.T."/>
            <person name="Sivarajan S.R."/>
            <person name="Patrignani A."/>
            <person name="Gruter S."/>
            <person name="Poveda L."/>
            <person name="Shimizu-Inatsugi R."/>
            <person name="Baeten J."/>
            <person name="Francoijs K.J."/>
            <person name="Nataraja K.N."/>
            <person name="Reddy Y.A.N."/>
            <person name="Phadnis S."/>
            <person name="Ravikumar R.L."/>
            <person name="Schlapbach R."/>
            <person name="Sreeman S.M."/>
            <person name="Shimizu K.K."/>
        </authorList>
    </citation>
    <scope>NUCLEOTIDE SEQUENCE</scope>
</reference>
<keyword evidence="10" id="KW-0325">Glycoprotein</keyword>
<comment type="function">
    <text evidence="11">Probable glycosyltransferase that may be involved in the biosynthesis of xyloglucan.</text>
</comment>
<name>A0AAV5ESJ9_ELECO</name>
<sequence length="368" mass="41095">MAGTRSPVRGRDALVFAAGSAAAVLVTLLVVALAPSRRLWSASSPFLAQQSRTTFYDDPELSYTMDGRVAGWDAKRAAWLRSRGLSRPAAVSSRVVMVSGSQPEPCAGKDGDHLLVRFLKNKLDYCRLHGIQLLYNRALLHPAMASYWAKIPVLRAAMLAHPEAEWVWWVDADAVFTDMDLALPLDRYAEHNLVVYGWPKEVYEKRSWVGLNAGVFLIRNCQWGLDLMDAWAAMGPASPEYEEWGRTVHAELSGKHNAESDDQSALVYLLLKHRDTWGDKTHIATDYYFQGYWAEIVGRLDGVAKRYEAVDRGRKGGPLRRRHAEREHVAYAAARNAAVRGVVPGPDGGGQWGWRRPFVTHFTGFCSS</sequence>